<dbReference type="OrthoDB" id="1910309at2759"/>
<reference evidence="4 6" key="1">
    <citation type="journal article" date="2008" name="Science">
        <title>The Physcomitrella genome reveals evolutionary insights into the conquest of land by plants.</title>
        <authorList>
            <person name="Rensing S."/>
            <person name="Lang D."/>
            <person name="Zimmer A."/>
            <person name="Terry A."/>
            <person name="Salamov A."/>
            <person name="Shapiro H."/>
            <person name="Nishiyama T."/>
            <person name="Perroud P.-F."/>
            <person name="Lindquist E."/>
            <person name="Kamisugi Y."/>
            <person name="Tanahashi T."/>
            <person name="Sakakibara K."/>
            <person name="Fujita T."/>
            <person name="Oishi K."/>
            <person name="Shin-I T."/>
            <person name="Kuroki Y."/>
            <person name="Toyoda A."/>
            <person name="Suzuki Y."/>
            <person name="Hashimoto A."/>
            <person name="Yamaguchi K."/>
            <person name="Sugano A."/>
            <person name="Kohara Y."/>
            <person name="Fujiyama A."/>
            <person name="Anterola A."/>
            <person name="Aoki S."/>
            <person name="Ashton N."/>
            <person name="Barbazuk W.B."/>
            <person name="Barker E."/>
            <person name="Bennetzen J."/>
            <person name="Bezanilla M."/>
            <person name="Blankenship R."/>
            <person name="Cho S.H."/>
            <person name="Dutcher S."/>
            <person name="Estelle M."/>
            <person name="Fawcett J.A."/>
            <person name="Gundlach H."/>
            <person name="Hanada K."/>
            <person name="Heyl A."/>
            <person name="Hicks K.A."/>
            <person name="Hugh J."/>
            <person name="Lohr M."/>
            <person name="Mayer K."/>
            <person name="Melkozernov A."/>
            <person name="Murata T."/>
            <person name="Nelson D."/>
            <person name="Pils B."/>
            <person name="Prigge M."/>
            <person name="Reiss B."/>
            <person name="Renner T."/>
            <person name="Rombauts S."/>
            <person name="Rushton P."/>
            <person name="Sanderfoot A."/>
            <person name="Schween G."/>
            <person name="Shiu S.-H."/>
            <person name="Stueber K."/>
            <person name="Theodoulou F.L."/>
            <person name="Tu H."/>
            <person name="Van de Peer Y."/>
            <person name="Verrier P.J."/>
            <person name="Waters E."/>
            <person name="Wood A."/>
            <person name="Yang L."/>
            <person name="Cove D."/>
            <person name="Cuming A."/>
            <person name="Hasebe M."/>
            <person name="Lucas S."/>
            <person name="Mishler D.B."/>
            <person name="Reski R."/>
            <person name="Grigoriev I."/>
            <person name="Quatrano R.S."/>
            <person name="Boore J.L."/>
        </authorList>
    </citation>
    <scope>NUCLEOTIDE SEQUENCE [LARGE SCALE GENOMIC DNA]</scope>
    <source>
        <strain evidence="5 6">cv. Gransden 2004</strain>
    </source>
</reference>
<dbReference type="GO" id="GO:0003700">
    <property type="term" value="F:DNA-binding transcription factor activity"/>
    <property type="evidence" value="ECO:0000318"/>
    <property type="project" value="GO_Central"/>
</dbReference>
<dbReference type="EMBL" id="ABEU02000002">
    <property type="protein sequence ID" value="PNR60657.1"/>
    <property type="molecule type" value="Genomic_DNA"/>
</dbReference>
<dbReference type="GO" id="GO:0005634">
    <property type="term" value="C:nucleus"/>
    <property type="evidence" value="ECO:0000318"/>
    <property type="project" value="GO_Central"/>
</dbReference>
<dbReference type="KEGG" id="ppp:112278742"/>
<name>A0A2K1L3Q8_PHYPA</name>
<dbReference type="InterPro" id="IPR005202">
    <property type="entry name" value="TF_GRAS"/>
</dbReference>
<dbReference type="GeneID" id="112278742"/>
<evidence type="ECO:0000256" key="2">
    <source>
        <dbReference type="ARBA" id="ARBA00023163"/>
    </source>
</evidence>
<dbReference type="PROSITE" id="PS50985">
    <property type="entry name" value="GRAS"/>
    <property type="match status" value="1"/>
</dbReference>
<dbReference type="RefSeq" id="XP_024368216.1">
    <property type="nucleotide sequence ID" value="XM_024512448.2"/>
</dbReference>
<feature type="compositionally biased region" description="Low complexity" evidence="3">
    <location>
        <begin position="91"/>
        <end position="103"/>
    </location>
</feature>
<dbReference type="PaxDb" id="3218-PP1S456_3V6.2"/>
<dbReference type="GO" id="GO:0043565">
    <property type="term" value="F:sequence-specific DNA binding"/>
    <property type="evidence" value="ECO:0000318"/>
    <property type="project" value="GO_Central"/>
</dbReference>
<dbReference type="RefSeq" id="XP_024368214.1">
    <property type="nucleotide sequence ID" value="XM_024512446.2"/>
</dbReference>
<dbReference type="RefSeq" id="XP_073386273.1">
    <property type="nucleotide sequence ID" value="XM_073530172.1"/>
</dbReference>
<protein>
    <submittedName>
        <fullName evidence="4 5">Uncharacterized protein</fullName>
    </submittedName>
</protein>
<dbReference type="FunCoup" id="A0A2K1L3Q8">
    <property type="interactions" value="939"/>
</dbReference>
<evidence type="ECO:0000256" key="1">
    <source>
        <dbReference type="ARBA" id="ARBA00023015"/>
    </source>
</evidence>
<dbReference type="RefSeq" id="XP_073386265.1">
    <property type="nucleotide sequence ID" value="XM_073530164.1"/>
</dbReference>
<feature type="compositionally biased region" description="Polar residues" evidence="3">
    <location>
        <begin position="67"/>
        <end position="90"/>
    </location>
</feature>
<dbReference type="RefSeq" id="XP_024368210.1">
    <property type="nucleotide sequence ID" value="XM_024512442.2"/>
</dbReference>
<dbReference type="Gramene" id="Pp3c2_30770V3.1">
    <property type="protein sequence ID" value="Pp3c2_30770V3.1"/>
    <property type="gene ID" value="Pp3c2_30770"/>
</dbReference>
<reference evidence="4 6" key="2">
    <citation type="journal article" date="2018" name="Plant J.">
        <title>The Physcomitrella patens chromosome-scale assembly reveals moss genome structure and evolution.</title>
        <authorList>
            <person name="Lang D."/>
            <person name="Ullrich K.K."/>
            <person name="Murat F."/>
            <person name="Fuchs J."/>
            <person name="Jenkins J."/>
            <person name="Haas F.B."/>
            <person name="Piednoel M."/>
            <person name="Gundlach H."/>
            <person name="Van Bel M."/>
            <person name="Meyberg R."/>
            <person name="Vives C."/>
            <person name="Morata J."/>
            <person name="Symeonidi A."/>
            <person name="Hiss M."/>
            <person name="Muchero W."/>
            <person name="Kamisugi Y."/>
            <person name="Saleh O."/>
            <person name="Blanc G."/>
            <person name="Decker E.L."/>
            <person name="van Gessel N."/>
            <person name="Grimwood J."/>
            <person name="Hayes R.D."/>
            <person name="Graham S.W."/>
            <person name="Gunter L.E."/>
            <person name="McDaniel S.F."/>
            <person name="Hoernstein S.N.W."/>
            <person name="Larsson A."/>
            <person name="Li F.W."/>
            <person name="Perroud P.F."/>
            <person name="Phillips J."/>
            <person name="Ranjan P."/>
            <person name="Rokshar D.S."/>
            <person name="Rothfels C.J."/>
            <person name="Schneider L."/>
            <person name="Shu S."/>
            <person name="Stevenson D.W."/>
            <person name="Thummler F."/>
            <person name="Tillich M."/>
            <person name="Villarreal Aguilar J.C."/>
            <person name="Widiez T."/>
            <person name="Wong G.K."/>
            <person name="Wymore A."/>
            <person name="Zhang Y."/>
            <person name="Zimmer A.D."/>
            <person name="Quatrano R.S."/>
            <person name="Mayer K.F.X."/>
            <person name="Goodstein D."/>
            <person name="Casacuberta J.M."/>
            <person name="Vandepoele K."/>
            <person name="Reski R."/>
            <person name="Cuming A.C."/>
            <person name="Tuskan G.A."/>
            <person name="Maumus F."/>
            <person name="Salse J."/>
            <person name="Schmutz J."/>
            <person name="Rensing S.A."/>
        </authorList>
    </citation>
    <scope>NUCLEOTIDE SEQUENCE [LARGE SCALE GENOMIC DNA]</scope>
    <source>
        <strain evidence="5 6">cv. Gransden 2004</strain>
    </source>
</reference>
<dbReference type="RefSeq" id="XP_024368221.1">
    <property type="nucleotide sequence ID" value="XM_024512453.2"/>
</dbReference>
<dbReference type="GO" id="GO:0006355">
    <property type="term" value="P:regulation of DNA-templated transcription"/>
    <property type="evidence" value="ECO:0000318"/>
    <property type="project" value="GO_Central"/>
</dbReference>
<dbReference type="Gramene" id="Pp3c2_30770V3.2">
    <property type="protein sequence ID" value="Pp3c2_30770V3.2"/>
    <property type="gene ID" value="Pp3c2_30770"/>
</dbReference>
<evidence type="ECO:0000313" key="4">
    <source>
        <dbReference type="EMBL" id="PNR60657.1"/>
    </source>
</evidence>
<evidence type="ECO:0000313" key="5">
    <source>
        <dbReference type="EnsemblPlants" id="Pp3c2_30770V3.1"/>
    </source>
</evidence>
<evidence type="ECO:0000313" key="6">
    <source>
        <dbReference type="Proteomes" id="UP000006727"/>
    </source>
</evidence>
<evidence type="ECO:0000256" key="3">
    <source>
        <dbReference type="SAM" id="MobiDB-lite"/>
    </source>
</evidence>
<dbReference type="RefSeq" id="XP_024368213.1">
    <property type="nucleotide sequence ID" value="XM_024512445.2"/>
</dbReference>
<dbReference type="EnsemblPlants" id="Pp3c2_30770V3.1">
    <property type="protein sequence ID" value="Pp3c2_30770V3.1"/>
    <property type="gene ID" value="Pp3c2_30770"/>
</dbReference>
<proteinExistence type="predicted"/>
<reference evidence="5" key="3">
    <citation type="submission" date="2020-12" db="UniProtKB">
        <authorList>
            <consortium name="EnsemblPlants"/>
        </authorList>
    </citation>
    <scope>IDENTIFICATION</scope>
</reference>
<dbReference type="PANTHER" id="PTHR31636">
    <property type="entry name" value="OSJNBA0084A10.13 PROTEIN-RELATED"/>
    <property type="match status" value="1"/>
</dbReference>
<keyword evidence="6" id="KW-1185">Reference proteome</keyword>
<dbReference type="RefSeq" id="XP_024368212.1">
    <property type="nucleotide sequence ID" value="XM_024512444.2"/>
</dbReference>
<accession>A0A2K1L3Q8</accession>
<dbReference type="Pfam" id="PF03514">
    <property type="entry name" value="GRAS"/>
    <property type="match status" value="1"/>
</dbReference>
<dbReference type="RefSeq" id="XP_073386272.1">
    <property type="nucleotide sequence ID" value="XM_073530171.1"/>
</dbReference>
<sequence length="648" mass="71760">MSVQYEPELGSMVLTPGFPPGKEREYFSDTANSQQAPNYFGARTSYANDHRQNAYGLKIKSHGSPISPLSPQDSSHAASDNGQRMSGGWNSASYQSESSSHSDTSLEGHVKQEEADYYGRQYGHIEQSEGSLAYHNSPSSVLKPMPYPGAIAQGYSMPNYQQDGRHVPDGQYAQSQSNCAQRNPEMVHMLQVLENALLDDDDDDDHRAPEGNWADTIEKFLAADNSAIKPSPVTSRTTQPDYGKQQCNENAINFTGAVTARVEELALQKLVVATRSRSEQLLVACAEAVSNNDMPLANVLIAQLNQEVSIHGDPMQRLAAYMVEGLVARVAASGKSIYTSLKCKEPPTRDLLSAMQILYEVCPYFKFGYMAANGAIAEAFQNESRVHIIDFQIAQGTQWTTLIRALAARPGGPPHVRITGIDDPMPGPTPNVGVEMVGKRLANLAEAVGVPFVFHPVAKKGTEIEAWMLERQQGEALAVNFALQLHHMPDESVCTSNPRDRMLHMIKGLNPKVMTLVEQESNTNTAPFFPRFLEALSYYSAIFESLDITLARESKERVNVEQQCLARDIVNIIACEGIDRVERHEMMGKWRARLTMAGFRPYPLSQTVNNTIKTLLESYSDKYRLKEEGGALFLGWKNRPLIVSSAWH</sequence>
<gene>
    <name evidence="5" type="primary">LOC112278742</name>
    <name evidence="4" type="ORF">PHYPA_003450</name>
</gene>
<feature type="region of interest" description="Disordered" evidence="3">
    <location>
        <begin position="1"/>
        <end position="108"/>
    </location>
</feature>
<dbReference type="Proteomes" id="UP000006727">
    <property type="component" value="Chromosome 2"/>
</dbReference>
<organism evidence="4">
    <name type="scientific">Physcomitrium patens</name>
    <name type="common">Spreading-leaved earth moss</name>
    <name type="synonym">Physcomitrella patens</name>
    <dbReference type="NCBI Taxonomy" id="3218"/>
    <lineage>
        <taxon>Eukaryota</taxon>
        <taxon>Viridiplantae</taxon>
        <taxon>Streptophyta</taxon>
        <taxon>Embryophyta</taxon>
        <taxon>Bryophyta</taxon>
        <taxon>Bryophytina</taxon>
        <taxon>Bryopsida</taxon>
        <taxon>Funariidae</taxon>
        <taxon>Funariales</taxon>
        <taxon>Funariaceae</taxon>
        <taxon>Physcomitrium</taxon>
    </lineage>
</organism>
<dbReference type="RefSeq" id="XP_024368215.1">
    <property type="nucleotide sequence ID" value="XM_024512447.2"/>
</dbReference>
<dbReference type="RefSeq" id="XP_024368218.1">
    <property type="nucleotide sequence ID" value="XM_024512450.1"/>
</dbReference>
<dbReference type="RefSeq" id="XP_024368220.1">
    <property type="nucleotide sequence ID" value="XM_024512452.2"/>
</dbReference>
<dbReference type="RefSeq" id="XP_024368217.1">
    <property type="nucleotide sequence ID" value="XM_024512449.2"/>
</dbReference>
<keyword evidence="2" id="KW-0804">Transcription</keyword>
<dbReference type="AlphaFoldDB" id="A0A2K1L3Q8"/>
<keyword evidence="1" id="KW-0805">Transcription regulation</keyword>
<dbReference type="EnsemblPlants" id="Pp3c2_30770V3.2">
    <property type="protein sequence ID" value="Pp3c2_30770V3.2"/>
    <property type="gene ID" value="Pp3c2_30770"/>
</dbReference>